<keyword evidence="11" id="KW-1185">Reference proteome</keyword>
<evidence type="ECO:0000313" key="11">
    <source>
        <dbReference type="Proteomes" id="UP000663832"/>
    </source>
</evidence>
<evidence type="ECO:0000256" key="5">
    <source>
        <dbReference type="ARBA" id="ARBA00023136"/>
    </source>
</evidence>
<dbReference type="SUPFAM" id="SSF47661">
    <property type="entry name" value="t-snare proteins"/>
    <property type="match status" value="1"/>
</dbReference>
<dbReference type="Gene3D" id="1.20.58.70">
    <property type="match status" value="1"/>
</dbReference>
<evidence type="ECO:0000313" key="9">
    <source>
        <dbReference type="EMBL" id="CAF1363435.1"/>
    </source>
</evidence>
<gene>
    <name evidence="9" type="ORF">BJG266_LOCUS35627</name>
    <name evidence="10" type="ORF">QVE165_LOCUS52644</name>
</gene>
<dbReference type="OrthoDB" id="10255013at2759"/>
<feature type="compositionally biased region" description="Basic and acidic residues" evidence="6">
    <location>
        <begin position="1"/>
        <end position="10"/>
    </location>
</feature>
<dbReference type="InterPro" id="IPR010989">
    <property type="entry name" value="SNARE"/>
</dbReference>
<dbReference type="Proteomes" id="UP000663832">
    <property type="component" value="Unassembled WGS sequence"/>
</dbReference>
<dbReference type="GO" id="GO:0031201">
    <property type="term" value="C:SNARE complex"/>
    <property type="evidence" value="ECO:0007669"/>
    <property type="project" value="TreeGrafter"/>
</dbReference>
<dbReference type="PANTHER" id="PTHR19957">
    <property type="entry name" value="SYNTAXIN"/>
    <property type="match status" value="1"/>
</dbReference>
<evidence type="ECO:0000256" key="6">
    <source>
        <dbReference type="SAM" id="MobiDB-lite"/>
    </source>
</evidence>
<reference evidence="10" key="1">
    <citation type="submission" date="2021-02" db="EMBL/GenBank/DDBJ databases">
        <authorList>
            <person name="Nowell W R."/>
        </authorList>
    </citation>
    <scope>NUCLEOTIDE SEQUENCE</scope>
</reference>
<keyword evidence="3 7" id="KW-0812">Transmembrane</keyword>
<dbReference type="GO" id="GO:0005484">
    <property type="term" value="F:SNAP receptor activity"/>
    <property type="evidence" value="ECO:0007669"/>
    <property type="project" value="TreeGrafter"/>
</dbReference>
<feature type="region of interest" description="Disordered" evidence="6">
    <location>
        <begin position="1"/>
        <end position="36"/>
    </location>
</feature>
<dbReference type="GO" id="GO:0031629">
    <property type="term" value="P:synaptic vesicle fusion to presynaptic active zone membrane"/>
    <property type="evidence" value="ECO:0007669"/>
    <property type="project" value="TreeGrafter"/>
</dbReference>
<protein>
    <recommendedName>
        <fullName evidence="8">t-SNARE coiled-coil homology domain-containing protein</fullName>
    </recommendedName>
</protein>
<evidence type="ECO:0000256" key="1">
    <source>
        <dbReference type="ARBA" id="ARBA00004211"/>
    </source>
</evidence>
<dbReference type="GO" id="GO:0048787">
    <property type="term" value="C:presynaptic active zone membrane"/>
    <property type="evidence" value="ECO:0007669"/>
    <property type="project" value="TreeGrafter"/>
</dbReference>
<accession>A0A816ARD6</accession>
<comment type="similarity">
    <text evidence="2">Belongs to the syntaxin family.</text>
</comment>
<dbReference type="PANTHER" id="PTHR19957:SF307">
    <property type="entry name" value="PROTEIN SSO1-RELATED"/>
    <property type="match status" value="1"/>
</dbReference>
<sequence length="295" mass="34667">MNKVGIERSQKSTPRPDVSYKELPRQVPNQSHSTNNQSAIIHVDKESDITKFLNGVDNIQLVIERIDKFTEEIKKIYVTMREPMANSNLEQELDNKTEEIKKLFYEISTKLEKMHQSLEYQSGFDIKNAQRRIKESQLFALTWHFNKTIIEYKKEAFSHRERCLKEISRVLEIHRCRINSDELEEILENGSSETFPSSITMFQQARQLSNKAKEHYRDIIKLEASVTDSNWFRDLANLVADHGDMVDSIEHNVSITMDYVEVPAKDVQRIKKTKIILFVNILLASLIFILYYYIF</sequence>
<dbReference type="Pfam" id="PF00804">
    <property type="entry name" value="Syntaxin"/>
    <property type="match status" value="1"/>
</dbReference>
<dbReference type="Proteomes" id="UP000663877">
    <property type="component" value="Unassembled WGS sequence"/>
</dbReference>
<name>A0A816ARD6_9BILA</name>
<feature type="domain" description="T-SNARE coiled-coil homology" evidence="8">
    <location>
        <begin position="232"/>
        <end position="270"/>
    </location>
</feature>
<keyword evidence="4 7" id="KW-1133">Transmembrane helix</keyword>
<comment type="subcellular location">
    <subcellularLocation>
        <location evidence="1">Membrane</location>
        <topology evidence="1">Single-pass type IV membrane protein</topology>
    </subcellularLocation>
</comment>
<evidence type="ECO:0000256" key="3">
    <source>
        <dbReference type="ARBA" id="ARBA00022692"/>
    </source>
</evidence>
<dbReference type="PROSITE" id="PS50192">
    <property type="entry name" value="T_SNARE"/>
    <property type="match status" value="1"/>
</dbReference>
<feature type="transmembrane region" description="Helical" evidence="7">
    <location>
        <begin position="275"/>
        <end position="294"/>
    </location>
</feature>
<dbReference type="EMBL" id="CAJNOM010001275">
    <property type="protein sequence ID" value="CAF1600918.1"/>
    <property type="molecule type" value="Genomic_DNA"/>
</dbReference>
<dbReference type="AlphaFoldDB" id="A0A816ARD6"/>
<dbReference type="InterPro" id="IPR045242">
    <property type="entry name" value="Syntaxin"/>
</dbReference>
<evidence type="ECO:0000256" key="7">
    <source>
        <dbReference type="SAM" id="Phobius"/>
    </source>
</evidence>
<evidence type="ECO:0000256" key="2">
    <source>
        <dbReference type="ARBA" id="ARBA00009063"/>
    </source>
</evidence>
<dbReference type="InterPro" id="IPR006011">
    <property type="entry name" value="Syntaxin_N"/>
</dbReference>
<keyword evidence="5 7" id="KW-0472">Membrane</keyword>
<dbReference type="EMBL" id="CAJNOI010000930">
    <property type="protein sequence ID" value="CAF1363435.1"/>
    <property type="molecule type" value="Genomic_DNA"/>
</dbReference>
<evidence type="ECO:0000313" key="10">
    <source>
        <dbReference type="EMBL" id="CAF1600918.1"/>
    </source>
</evidence>
<dbReference type="InterPro" id="IPR000727">
    <property type="entry name" value="T_SNARE_dom"/>
</dbReference>
<dbReference type="SMART" id="SM00397">
    <property type="entry name" value="t_SNARE"/>
    <property type="match status" value="1"/>
</dbReference>
<feature type="compositionally biased region" description="Polar residues" evidence="6">
    <location>
        <begin position="27"/>
        <end position="36"/>
    </location>
</feature>
<dbReference type="GO" id="GO:0048278">
    <property type="term" value="P:vesicle docking"/>
    <property type="evidence" value="ECO:0007669"/>
    <property type="project" value="TreeGrafter"/>
</dbReference>
<evidence type="ECO:0000256" key="4">
    <source>
        <dbReference type="ARBA" id="ARBA00022989"/>
    </source>
</evidence>
<evidence type="ECO:0000259" key="8">
    <source>
        <dbReference type="PROSITE" id="PS50192"/>
    </source>
</evidence>
<dbReference type="GO" id="GO:0008021">
    <property type="term" value="C:synaptic vesicle"/>
    <property type="evidence" value="ECO:0007669"/>
    <property type="project" value="TreeGrafter"/>
</dbReference>
<dbReference type="GO" id="GO:0006886">
    <property type="term" value="P:intracellular protein transport"/>
    <property type="evidence" value="ECO:0007669"/>
    <property type="project" value="TreeGrafter"/>
</dbReference>
<dbReference type="GO" id="GO:0000149">
    <property type="term" value="F:SNARE binding"/>
    <property type="evidence" value="ECO:0007669"/>
    <property type="project" value="TreeGrafter"/>
</dbReference>
<proteinExistence type="inferred from homology"/>
<comment type="caution">
    <text evidence="10">The sequence shown here is derived from an EMBL/GenBank/DDBJ whole genome shotgun (WGS) entry which is preliminary data.</text>
</comment>
<organism evidence="10 11">
    <name type="scientific">Adineta steineri</name>
    <dbReference type="NCBI Taxonomy" id="433720"/>
    <lineage>
        <taxon>Eukaryota</taxon>
        <taxon>Metazoa</taxon>
        <taxon>Spiralia</taxon>
        <taxon>Gnathifera</taxon>
        <taxon>Rotifera</taxon>
        <taxon>Eurotatoria</taxon>
        <taxon>Bdelloidea</taxon>
        <taxon>Adinetida</taxon>
        <taxon>Adinetidae</taxon>
        <taxon>Adineta</taxon>
    </lineage>
</organism>